<dbReference type="SUPFAM" id="SSF52374">
    <property type="entry name" value="Nucleotidylyl transferase"/>
    <property type="match status" value="1"/>
</dbReference>
<feature type="short sequence motif" description="'HIGH' region" evidence="7">
    <location>
        <begin position="7"/>
        <end position="17"/>
    </location>
</feature>
<comment type="caution">
    <text evidence="10">The sequence shown here is derived from an EMBL/GenBank/DDBJ whole genome shotgun (WGS) entry which is preliminary data.</text>
</comment>
<evidence type="ECO:0000256" key="3">
    <source>
        <dbReference type="ARBA" id="ARBA00022741"/>
    </source>
</evidence>
<dbReference type="GO" id="GO:0005829">
    <property type="term" value="C:cytosol"/>
    <property type="evidence" value="ECO:0007669"/>
    <property type="project" value="TreeGrafter"/>
</dbReference>
<keyword evidence="5 7" id="KW-0067">ATP-binding</keyword>
<dbReference type="GO" id="GO:0005524">
    <property type="term" value="F:ATP binding"/>
    <property type="evidence" value="ECO:0007669"/>
    <property type="project" value="UniProtKB-KW"/>
</dbReference>
<dbReference type="PANTHER" id="PTHR43311:SF1">
    <property type="entry name" value="GLUTAMYL-Q TRNA(ASP) SYNTHETASE"/>
    <property type="match status" value="1"/>
</dbReference>
<dbReference type="NCBIfam" id="TIGR03838">
    <property type="entry name" value="queuosine_YadB"/>
    <property type="match status" value="1"/>
</dbReference>
<feature type="binding site" evidence="7">
    <location>
        <position position="92"/>
    </location>
    <ligand>
        <name>Zn(2+)</name>
        <dbReference type="ChEBI" id="CHEBI:29105"/>
    </ligand>
</feature>
<name>A0A542Z7C9_9ACTN</name>
<dbReference type="GO" id="GO:0004818">
    <property type="term" value="F:glutamate-tRNA ligase activity"/>
    <property type="evidence" value="ECO:0007669"/>
    <property type="project" value="TreeGrafter"/>
</dbReference>
<evidence type="ECO:0000256" key="8">
    <source>
        <dbReference type="RuleBase" id="RU363037"/>
    </source>
</evidence>
<dbReference type="AlphaFoldDB" id="A0A542Z7C9"/>
<keyword evidence="3 7" id="KW-0547">Nucleotide-binding</keyword>
<dbReference type="InterPro" id="IPR020058">
    <property type="entry name" value="Glu/Gln-tRNA-synth_Ib_cat-dom"/>
</dbReference>
<dbReference type="GO" id="GO:0008270">
    <property type="term" value="F:zinc ion binding"/>
    <property type="evidence" value="ECO:0007669"/>
    <property type="project" value="UniProtKB-UniRule"/>
</dbReference>
<dbReference type="InterPro" id="IPR000924">
    <property type="entry name" value="Glu/Gln-tRNA-synth"/>
</dbReference>
<comment type="similarity">
    <text evidence="7">Belongs to the class-I aminoacyl-tRNA synthetase family. GluQ subfamily.</text>
</comment>
<feature type="binding site" evidence="7">
    <location>
        <position position="191"/>
    </location>
    <ligand>
        <name>L-glutamate</name>
        <dbReference type="ChEBI" id="CHEBI:29985"/>
    </ligand>
</feature>
<feature type="binding site" evidence="7">
    <location>
        <position position="40"/>
    </location>
    <ligand>
        <name>L-glutamate</name>
        <dbReference type="ChEBI" id="CHEBI:29985"/>
    </ligand>
</feature>
<dbReference type="NCBIfam" id="NF004315">
    <property type="entry name" value="PRK05710.1-4"/>
    <property type="match status" value="1"/>
</dbReference>
<dbReference type="InterPro" id="IPR022380">
    <property type="entry name" value="Glu-Q_tRNA(Asp)_Synthase"/>
</dbReference>
<organism evidence="10 11">
    <name type="scientific">Propioniferax innocua</name>
    <dbReference type="NCBI Taxonomy" id="1753"/>
    <lineage>
        <taxon>Bacteria</taxon>
        <taxon>Bacillati</taxon>
        <taxon>Actinomycetota</taxon>
        <taxon>Actinomycetes</taxon>
        <taxon>Propionibacteriales</taxon>
        <taxon>Propionibacteriaceae</taxon>
        <taxon>Propioniferax</taxon>
    </lineage>
</organism>
<feature type="binding site" evidence="7">
    <location>
        <begin position="4"/>
        <end position="8"/>
    </location>
    <ligand>
        <name>L-glutamate</name>
        <dbReference type="ChEBI" id="CHEBI:29985"/>
    </ligand>
</feature>
<dbReference type="Pfam" id="PF00749">
    <property type="entry name" value="tRNA-synt_1c"/>
    <property type="match status" value="1"/>
</dbReference>
<keyword evidence="4 7" id="KW-0862">Zinc</keyword>
<reference evidence="10 11" key="1">
    <citation type="submission" date="2019-06" db="EMBL/GenBank/DDBJ databases">
        <title>Sequencing the genomes of 1000 actinobacteria strains.</title>
        <authorList>
            <person name="Klenk H.-P."/>
        </authorList>
    </citation>
    <scope>NUCLEOTIDE SEQUENCE [LARGE SCALE GENOMIC DNA]</scope>
    <source>
        <strain evidence="10 11">DSM 8251</strain>
    </source>
</reference>
<dbReference type="InterPro" id="IPR014729">
    <property type="entry name" value="Rossmann-like_a/b/a_fold"/>
</dbReference>
<gene>
    <name evidence="7" type="primary">gluQ</name>
    <name evidence="10" type="ORF">FB460_2548</name>
</gene>
<proteinExistence type="inferred from homology"/>
<evidence type="ECO:0000256" key="4">
    <source>
        <dbReference type="ARBA" id="ARBA00022833"/>
    </source>
</evidence>
<evidence type="ECO:0000313" key="10">
    <source>
        <dbReference type="EMBL" id="TQL56245.1"/>
    </source>
</evidence>
<dbReference type="PRINTS" id="PR00987">
    <property type="entry name" value="TRNASYNTHGLU"/>
</dbReference>
<dbReference type="EMBL" id="VFOR01000005">
    <property type="protein sequence ID" value="TQL56245.1"/>
    <property type="molecule type" value="Genomic_DNA"/>
</dbReference>
<dbReference type="GO" id="GO:0006424">
    <property type="term" value="P:glutamyl-tRNA aminoacylation"/>
    <property type="evidence" value="ECO:0007669"/>
    <property type="project" value="InterPro"/>
</dbReference>
<dbReference type="PANTHER" id="PTHR43311">
    <property type="entry name" value="GLUTAMATE--TRNA LIGASE"/>
    <property type="match status" value="1"/>
</dbReference>
<keyword evidence="11" id="KW-1185">Reference proteome</keyword>
<evidence type="ECO:0000256" key="7">
    <source>
        <dbReference type="HAMAP-Rule" id="MF_01428"/>
    </source>
</evidence>
<keyword evidence="6 7" id="KW-0030">Aminoacyl-tRNA synthetase</keyword>
<dbReference type="HAMAP" id="MF_01428">
    <property type="entry name" value="Glu_Q_tRNA_synth"/>
    <property type="match status" value="1"/>
</dbReference>
<feature type="binding site" evidence="7">
    <location>
        <position position="232"/>
    </location>
    <ligand>
        <name>ATP</name>
        <dbReference type="ChEBI" id="CHEBI:30616"/>
    </ligand>
</feature>
<keyword evidence="2 7" id="KW-0479">Metal-binding</keyword>
<feature type="binding site" evidence="7">
    <location>
        <position position="113"/>
    </location>
    <ligand>
        <name>Zn(2+)</name>
        <dbReference type="ChEBI" id="CHEBI:29105"/>
    </ligand>
</feature>
<dbReference type="Proteomes" id="UP000316196">
    <property type="component" value="Unassembled WGS sequence"/>
</dbReference>
<evidence type="ECO:0000256" key="5">
    <source>
        <dbReference type="ARBA" id="ARBA00022840"/>
    </source>
</evidence>
<dbReference type="Gene3D" id="3.40.50.620">
    <property type="entry name" value="HUPs"/>
    <property type="match status" value="1"/>
</dbReference>
<protein>
    <recommendedName>
        <fullName evidence="7">Glutamyl-Q tRNA(Asp) synthetase</fullName>
        <shortName evidence="7">Glu-Q-RSs</shortName>
        <ecNumber evidence="7">6.1.1.-</ecNumber>
    </recommendedName>
</protein>
<evidence type="ECO:0000259" key="9">
    <source>
        <dbReference type="Pfam" id="PF00749"/>
    </source>
</evidence>
<dbReference type="OrthoDB" id="9807503at2"/>
<dbReference type="GO" id="GO:0006400">
    <property type="term" value="P:tRNA modification"/>
    <property type="evidence" value="ECO:0007669"/>
    <property type="project" value="InterPro"/>
</dbReference>
<sequence>MTGRYAPSPTSDLHVGNLRTAMVAWLCARAAGEPLRLRIEDLDTGRVRPGIAERQLADLDALGITFDGPAMIQSERADAYHEALASLQTYPCFCTRREIAEASSAPHDGVRRYPGTCRDLTDAERAERARERPASLRVRADGTTCTVYDRLHGEVTGVVDDFVLRRADGAWAYNLAVVVDDIAQGVDEVVRGDDLLGSAPRQAWLTERLGAEPPTYVHVGLVVDDEGTRLAKRHGAVTLPDLAAGGEDAGRVRARLGASLGLCDADAEVSMDDLLERFDPTTIPTEPWVWPGARSDHSAP</sequence>
<keyword evidence="1 7" id="KW-0436">Ligase</keyword>
<evidence type="ECO:0000256" key="1">
    <source>
        <dbReference type="ARBA" id="ARBA00022598"/>
    </source>
</evidence>
<evidence type="ECO:0000313" key="11">
    <source>
        <dbReference type="Proteomes" id="UP000316196"/>
    </source>
</evidence>
<evidence type="ECO:0000256" key="2">
    <source>
        <dbReference type="ARBA" id="ARBA00022723"/>
    </source>
</evidence>
<feature type="binding site" evidence="7">
    <location>
        <position position="173"/>
    </location>
    <ligand>
        <name>L-glutamate</name>
        <dbReference type="ChEBI" id="CHEBI:29985"/>
    </ligand>
</feature>
<feature type="binding site" evidence="7">
    <location>
        <position position="117"/>
    </location>
    <ligand>
        <name>Zn(2+)</name>
        <dbReference type="ChEBI" id="CHEBI:29105"/>
    </ligand>
</feature>
<accession>A0A542Z7C9</accession>
<feature type="binding site" evidence="7">
    <location>
        <position position="94"/>
    </location>
    <ligand>
        <name>Zn(2+)</name>
        <dbReference type="ChEBI" id="CHEBI:29105"/>
    </ligand>
</feature>
<dbReference type="EC" id="6.1.1.-" evidence="7"/>
<comment type="function">
    <text evidence="7">Catalyzes the tRNA-independent activation of glutamate in presence of ATP and the subsequent transfer of glutamate onto a tRNA(Asp). Glutamate is transferred on the 2-amino-5-(4,5-dihydroxy-2-cyclopenten-1-yl) moiety of the queuosine in the wobble position of the QUC anticodon.</text>
</comment>
<comment type="cofactor">
    <cofactor evidence="7">
        <name>Zn(2+)</name>
        <dbReference type="ChEBI" id="CHEBI:29105"/>
    </cofactor>
    <text evidence="7">Binds 1 zinc ion per subunit.</text>
</comment>
<dbReference type="InterPro" id="IPR049940">
    <property type="entry name" value="GluQ/Sye"/>
</dbReference>
<feature type="domain" description="Glutamyl/glutaminyl-tRNA synthetase class Ib catalytic" evidence="9">
    <location>
        <begin position="3"/>
        <end position="239"/>
    </location>
</feature>
<keyword evidence="8" id="KW-0648">Protein biosynthesis</keyword>
<feature type="short sequence motif" description="'KMSKS' region" evidence="7">
    <location>
        <begin position="229"/>
        <end position="233"/>
    </location>
</feature>
<evidence type="ECO:0000256" key="6">
    <source>
        <dbReference type="ARBA" id="ARBA00023146"/>
    </source>
</evidence>
<dbReference type="RefSeq" id="WP_142094559.1">
    <property type="nucleotide sequence ID" value="NZ_BAAAMD010000003.1"/>
</dbReference>